<proteinExistence type="predicted"/>
<accession>A0A383EX63</accession>
<name>A0A383EX63_9ZZZZ</name>
<evidence type="ECO:0000313" key="1">
    <source>
        <dbReference type="EMBL" id="SVE60708.1"/>
    </source>
</evidence>
<reference evidence="1" key="1">
    <citation type="submission" date="2018-05" db="EMBL/GenBank/DDBJ databases">
        <authorList>
            <person name="Lanie J.A."/>
            <person name="Ng W.-L."/>
            <person name="Kazmierczak K.M."/>
            <person name="Andrzejewski T.M."/>
            <person name="Davidsen T.M."/>
            <person name="Wayne K.J."/>
            <person name="Tettelin H."/>
            <person name="Glass J.I."/>
            <person name="Rusch D."/>
            <person name="Podicherti R."/>
            <person name="Tsui H.-C.T."/>
            <person name="Winkler M.E."/>
        </authorList>
    </citation>
    <scope>NUCLEOTIDE SEQUENCE</scope>
</reference>
<organism evidence="1">
    <name type="scientific">marine metagenome</name>
    <dbReference type="NCBI Taxonomy" id="408172"/>
    <lineage>
        <taxon>unclassified sequences</taxon>
        <taxon>metagenomes</taxon>
        <taxon>ecological metagenomes</taxon>
    </lineage>
</organism>
<dbReference type="EMBL" id="UINC01229118">
    <property type="protein sequence ID" value="SVE60708.1"/>
    <property type="molecule type" value="Genomic_DNA"/>
</dbReference>
<feature type="non-terminal residue" evidence="1">
    <location>
        <position position="1"/>
    </location>
</feature>
<sequence>VSTQYENNYSIDGSRSCNVVTTGNNLEFVEAGVKAMTSAQGGYV</sequence>
<gene>
    <name evidence="1" type="ORF">METZ01_LOCUS513562</name>
</gene>
<protein>
    <submittedName>
        <fullName evidence="1">Uncharacterized protein</fullName>
    </submittedName>
</protein>
<dbReference type="AlphaFoldDB" id="A0A383EX63"/>